<accession>A0ABQ5JKF2</accession>
<dbReference type="NCBIfam" id="TIGR00619">
    <property type="entry name" value="sbcd"/>
    <property type="match status" value="1"/>
</dbReference>
<sequence>MRFLHTADWHIGKKLHAFSLAAEQQDAFTQIKTIAAQEKVDAIVIAGDLYDRAVASEDSVAMLNGMLKELNLQEKYPLLAISGNHDSATRLETGSDWYTATQFYLNTTFAGAFEPVTLADTQFFLLPFFQPQQARNYFEDDSLKELPEIMKRTVAEMVTKFDPTKKHVLVAHFFAAGSSHHDSETKIEVGGLNAVPVDLLEVFDYVALGHLHDKNALHHPKIQYAGSPVKFSASEAETEKGVWIVDTDPYAAKWVPLRPLNDIQILENSYAELTDPALYHSIPNDDYVVIKLTDRAVIEDVLNKLRNYYPRILTLTRVNGRESLTVNDDDVVLTDLAPLALFENFFTKMTDEQPTELQKKIVQESLAELKKGDQDETN</sequence>
<evidence type="ECO:0000259" key="8">
    <source>
        <dbReference type="Pfam" id="PF00149"/>
    </source>
</evidence>
<dbReference type="Pfam" id="PF12320">
    <property type="entry name" value="SbcD_C"/>
    <property type="match status" value="1"/>
</dbReference>
<keyword evidence="4 7" id="KW-0540">Nuclease</keyword>
<dbReference type="InterPro" id="IPR029052">
    <property type="entry name" value="Metallo-depent_PP-like"/>
</dbReference>
<evidence type="ECO:0000256" key="6">
    <source>
        <dbReference type="ARBA" id="ARBA00022839"/>
    </source>
</evidence>
<dbReference type="EMBL" id="BQXH01000030">
    <property type="protein sequence ID" value="GKS82378.1"/>
    <property type="molecule type" value="Genomic_DNA"/>
</dbReference>
<proteinExistence type="inferred from homology"/>
<feature type="domain" description="Nuclease SbcCD subunit D C-terminal" evidence="9">
    <location>
        <begin position="260"/>
        <end position="350"/>
    </location>
</feature>
<organism evidence="10 11">
    <name type="scientific">Ligilactobacillus pabuli</name>
    <dbReference type="NCBI Taxonomy" id="2886039"/>
    <lineage>
        <taxon>Bacteria</taxon>
        <taxon>Bacillati</taxon>
        <taxon>Bacillota</taxon>
        <taxon>Bacilli</taxon>
        <taxon>Lactobacillales</taxon>
        <taxon>Lactobacillaceae</taxon>
        <taxon>Ligilactobacillus</taxon>
    </lineage>
</organism>
<keyword evidence="7" id="KW-0233">DNA recombination</keyword>
<dbReference type="PANTHER" id="PTHR30337">
    <property type="entry name" value="COMPONENT OF ATP-DEPENDENT DSDNA EXONUCLEASE"/>
    <property type="match status" value="1"/>
</dbReference>
<evidence type="ECO:0000256" key="4">
    <source>
        <dbReference type="ARBA" id="ARBA00022722"/>
    </source>
</evidence>
<dbReference type="InterPro" id="IPR004593">
    <property type="entry name" value="SbcD"/>
</dbReference>
<comment type="similarity">
    <text evidence="1 7">Belongs to the SbcD family.</text>
</comment>
<comment type="subunit">
    <text evidence="2 7">Heterodimer of SbcC and SbcD.</text>
</comment>
<protein>
    <recommendedName>
        <fullName evidence="3 7">Nuclease SbcCD subunit D</fullName>
    </recommendedName>
</protein>
<evidence type="ECO:0000256" key="7">
    <source>
        <dbReference type="RuleBase" id="RU363069"/>
    </source>
</evidence>
<dbReference type="Gene3D" id="3.60.21.10">
    <property type="match status" value="1"/>
</dbReference>
<dbReference type="Proteomes" id="UP001055149">
    <property type="component" value="Unassembled WGS sequence"/>
</dbReference>
<comment type="function">
    <text evidence="7">SbcCD cleaves DNA hairpin structures. These structures can inhibit DNA replication and are intermediates in certain DNA recombination reactions. The complex acts as a 3'-&gt;5' double strand exonuclease that can open hairpins. It also has a 5' single-strand endonuclease activity.</text>
</comment>
<evidence type="ECO:0000259" key="9">
    <source>
        <dbReference type="Pfam" id="PF12320"/>
    </source>
</evidence>
<dbReference type="InterPro" id="IPR041796">
    <property type="entry name" value="Mre11_N"/>
</dbReference>
<reference evidence="10" key="1">
    <citation type="journal article" date="2022" name="Int. J. Syst. Evol. Microbiol.">
        <title>A novel species of lactic acid bacteria, Ligilactobacillus pabuli sp. nov., isolated from alfalfa silage.</title>
        <authorList>
            <person name="Tohno M."/>
            <person name="Tanizawa Y."/>
            <person name="Sawada H."/>
            <person name="Sakamoto M."/>
            <person name="Ohkuma M."/>
            <person name="Kobayashi H."/>
        </authorList>
    </citation>
    <scope>NUCLEOTIDE SEQUENCE</scope>
    <source>
        <strain evidence="10">AF129</strain>
    </source>
</reference>
<keyword evidence="11" id="KW-1185">Reference proteome</keyword>
<evidence type="ECO:0000256" key="2">
    <source>
        <dbReference type="ARBA" id="ARBA00011322"/>
    </source>
</evidence>
<dbReference type="CDD" id="cd00840">
    <property type="entry name" value="MPP_Mre11_N"/>
    <property type="match status" value="1"/>
</dbReference>
<evidence type="ECO:0000256" key="5">
    <source>
        <dbReference type="ARBA" id="ARBA00022801"/>
    </source>
</evidence>
<evidence type="ECO:0000313" key="11">
    <source>
        <dbReference type="Proteomes" id="UP001055149"/>
    </source>
</evidence>
<dbReference type="InterPro" id="IPR026843">
    <property type="entry name" value="SbcD_C"/>
</dbReference>
<dbReference type="PANTHER" id="PTHR30337:SF0">
    <property type="entry name" value="NUCLEASE SBCCD SUBUNIT D"/>
    <property type="match status" value="1"/>
</dbReference>
<evidence type="ECO:0000256" key="3">
    <source>
        <dbReference type="ARBA" id="ARBA00013365"/>
    </source>
</evidence>
<keyword evidence="5 7" id="KW-0378">Hydrolase</keyword>
<keyword evidence="7" id="KW-0255">Endonuclease</keyword>
<name>A0ABQ5JKF2_9LACO</name>
<dbReference type="Pfam" id="PF00149">
    <property type="entry name" value="Metallophos"/>
    <property type="match status" value="1"/>
</dbReference>
<dbReference type="RefSeq" id="WP_244056953.1">
    <property type="nucleotide sequence ID" value="NZ_BQXH01000030.1"/>
</dbReference>
<gene>
    <name evidence="7 10" type="primary">sbcD</name>
    <name evidence="10" type="ORF">LPAF129_20640</name>
</gene>
<keyword evidence="6 7" id="KW-0269">Exonuclease</keyword>
<evidence type="ECO:0000313" key="10">
    <source>
        <dbReference type="EMBL" id="GKS82378.1"/>
    </source>
</evidence>
<evidence type="ECO:0000256" key="1">
    <source>
        <dbReference type="ARBA" id="ARBA00010555"/>
    </source>
</evidence>
<feature type="domain" description="Calcineurin-like phosphoesterase" evidence="8">
    <location>
        <begin position="1"/>
        <end position="213"/>
    </location>
</feature>
<comment type="caution">
    <text evidence="10">The sequence shown here is derived from an EMBL/GenBank/DDBJ whole genome shotgun (WGS) entry which is preliminary data.</text>
</comment>
<dbReference type="InterPro" id="IPR050535">
    <property type="entry name" value="DNA_Repair-Maintenance_Comp"/>
</dbReference>
<dbReference type="InterPro" id="IPR004843">
    <property type="entry name" value="Calcineurin-like_PHP"/>
</dbReference>
<dbReference type="SUPFAM" id="SSF56300">
    <property type="entry name" value="Metallo-dependent phosphatases"/>
    <property type="match status" value="1"/>
</dbReference>
<keyword evidence="7" id="KW-0235">DNA replication</keyword>